<dbReference type="Proteomes" id="UP001556692">
    <property type="component" value="Unassembled WGS sequence"/>
</dbReference>
<comment type="caution">
    <text evidence="1">The sequence shown here is derived from an EMBL/GenBank/DDBJ whole genome shotgun (WGS) entry which is preliminary data.</text>
</comment>
<evidence type="ECO:0000313" key="1">
    <source>
        <dbReference type="EMBL" id="MEX0407118.1"/>
    </source>
</evidence>
<proteinExistence type="predicted"/>
<keyword evidence="2" id="KW-1185">Reference proteome</keyword>
<reference evidence="1 2" key="1">
    <citation type="submission" date="2024-05" db="EMBL/GenBank/DDBJ databases">
        <authorList>
            <person name="Jiang F."/>
        </authorList>
    </citation>
    <scope>NUCLEOTIDE SEQUENCE [LARGE SCALE GENOMIC DNA]</scope>
    <source>
        <strain evidence="1 2">LZ166</strain>
    </source>
</reference>
<gene>
    <name evidence="1" type="ORF">ABGN05_15745</name>
</gene>
<dbReference type="EMBL" id="JBDPGJ010000003">
    <property type="protein sequence ID" value="MEX0407118.1"/>
    <property type="molecule type" value="Genomic_DNA"/>
</dbReference>
<organism evidence="1 2">
    <name type="scientific">Aquibium pacificus</name>
    <dbReference type="NCBI Taxonomy" id="3153579"/>
    <lineage>
        <taxon>Bacteria</taxon>
        <taxon>Pseudomonadati</taxon>
        <taxon>Pseudomonadota</taxon>
        <taxon>Alphaproteobacteria</taxon>
        <taxon>Hyphomicrobiales</taxon>
        <taxon>Phyllobacteriaceae</taxon>
        <taxon>Aquibium</taxon>
    </lineage>
</organism>
<dbReference type="Pfam" id="PF12974">
    <property type="entry name" value="Phosphonate-bd"/>
    <property type="match status" value="1"/>
</dbReference>
<evidence type="ECO:0000313" key="2">
    <source>
        <dbReference type="Proteomes" id="UP001556692"/>
    </source>
</evidence>
<accession>A0ABV3SK15</accession>
<sequence length="261" mass="28167">MSDFIAALPMYDWSEVRGEVDAEWAAIRDRLRAQGIEAPGGLTRRNGDMPAVPGGIRDGEGRVIAPDPATLPPDGLDLHTLWRHPKLVFAQTCWGPMELGLDNHVRVVGQPDYSAYEGGQGELYSSAVLMRRSEAPEQGSPADGKASLPLDLVRGGRLAFNSPDSMSGIIALTRDLEASGESLSLFGERIETGSHRASAVAVAVGTADLCAVDCRSWHLIRRFEPKAAELVVAGWTTRRKGLPYVCSRLAPAFEFSIRTDG</sequence>
<name>A0ABV3SK15_9HYPH</name>
<protein>
    <submittedName>
        <fullName evidence="1">PhnD/SsuA/transferrin family substrate-binding protein</fullName>
    </submittedName>
</protein>
<dbReference type="Gene3D" id="3.40.190.10">
    <property type="entry name" value="Periplasmic binding protein-like II"/>
    <property type="match status" value="1"/>
</dbReference>
<dbReference type="RefSeq" id="WP_367954987.1">
    <property type="nucleotide sequence ID" value="NZ_JBDPGJ010000003.1"/>
</dbReference>